<dbReference type="Gene3D" id="3.40.50.720">
    <property type="entry name" value="NAD(P)-binding Rossmann-like Domain"/>
    <property type="match status" value="1"/>
</dbReference>
<dbReference type="Pfam" id="PF08240">
    <property type="entry name" value="ADH_N"/>
    <property type="match status" value="1"/>
</dbReference>
<keyword evidence="4 7" id="KW-0479">Metal-binding</keyword>
<dbReference type="InterPro" id="IPR002328">
    <property type="entry name" value="ADH_Zn_CS"/>
</dbReference>
<evidence type="ECO:0000256" key="2">
    <source>
        <dbReference type="ARBA" id="ARBA00008072"/>
    </source>
</evidence>
<gene>
    <name evidence="9" type="ORF">QO231_11420</name>
</gene>
<keyword evidence="6" id="KW-0560">Oxidoreductase</keyword>
<dbReference type="InterPro" id="IPR020843">
    <property type="entry name" value="ER"/>
</dbReference>
<dbReference type="EC" id="1.1.1.1" evidence="3"/>
<dbReference type="Gene3D" id="3.90.180.10">
    <property type="entry name" value="Medium-chain alcohol dehydrogenases, catalytic domain"/>
    <property type="match status" value="1"/>
</dbReference>
<evidence type="ECO:0000313" key="10">
    <source>
        <dbReference type="Proteomes" id="UP001255416"/>
    </source>
</evidence>
<proteinExistence type="inferred from homology"/>
<keyword evidence="5 7" id="KW-0862">Zinc</keyword>
<evidence type="ECO:0000256" key="4">
    <source>
        <dbReference type="ARBA" id="ARBA00022723"/>
    </source>
</evidence>
<dbReference type="PANTHER" id="PTHR42940">
    <property type="entry name" value="ALCOHOL DEHYDROGENASE 1-RELATED"/>
    <property type="match status" value="1"/>
</dbReference>
<accession>A0ABU3VE51</accession>
<dbReference type="SUPFAM" id="SSF50129">
    <property type="entry name" value="GroES-like"/>
    <property type="match status" value="1"/>
</dbReference>
<evidence type="ECO:0000259" key="8">
    <source>
        <dbReference type="SMART" id="SM00829"/>
    </source>
</evidence>
<comment type="caution">
    <text evidence="9">The sequence shown here is derived from an EMBL/GenBank/DDBJ whole genome shotgun (WGS) entry which is preliminary data.</text>
</comment>
<evidence type="ECO:0000313" key="9">
    <source>
        <dbReference type="EMBL" id="MDU9004461.1"/>
    </source>
</evidence>
<evidence type="ECO:0000256" key="1">
    <source>
        <dbReference type="ARBA" id="ARBA00001947"/>
    </source>
</evidence>
<dbReference type="PROSITE" id="PS00059">
    <property type="entry name" value="ADH_ZINC"/>
    <property type="match status" value="1"/>
</dbReference>
<dbReference type="CDD" id="cd05284">
    <property type="entry name" value="arabinose_DH_like"/>
    <property type="match status" value="1"/>
</dbReference>
<sequence>MKAARLYEYDPAMNVELKIEEVAAPTINSADEVIVKVGAAGLCRTDLHIIEGVWKDIMDTEGSLLPYVMGHENAGWVEDVGSNVTSIKPGDAVICHPHRSCGICLNCRYGHDMYCDHGLFPGLGLDGGFAEYFITNESSLIKLNTNVTPLEVAPMADAGITAYRAAKRAAALVYPGAYVTVLGVGGLGHIAIQCLKHLCGARVIAIDREPGALALAKDLGADVVINGDGDLIEKVMDATGGGSHVVIDFVGELGVENVCWKLLRQGGELIVVGYGGTIEVPTVELVVNEIKIGGSLVGDYTELVELMELNADGLVKMHQTEYSLANINQAIDDFKSRRFTGRGVIVP</sequence>
<dbReference type="Pfam" id="PF00107">
    <property type="entry name" value="ADH_zinc_N"/>
    <property type="match status" value="1"/>
</dbReference>
<dbReference type="SUPFAM" id="SSF51735">
    <property type="entry name" value="NAD(P)-binding Rossmann-fold domains"/>
    <property type="match status" value="1"/>
</dbReference>
<dbReference type="RefSeq" id="WP_316776195.1">
    <property type="nucleotide sequence ID" value="NZ_JASMWN010000007.1"/>
</dbReference>
<evidence type="ECO:0000256" key="7">
    <source>
        <dbReference type="RuleBase" id="RU361277"/>
    </source>
</evidence>
<feature type="domain" description="Enoyl reductase (ER)" evidence="8">
    <location>
        <begin position="12"/>
        <end position="345"/>
    </location>
</feature>
<dbReference type="InterPro" id="IPR011032">
    <property type="entry name" value="GroES-like_sf"/>
</dbReference>
<dbReference type="SMART" id="SM00829">
    <property type="entry name" value="PKS_ER"/>
    <property type="match status" value="1"/>
</dbReference>
<comment type="similarity">
    <text evidence="2 7">Belongs to the zinc-containing alcohol dehydrogenase family.</text>
</comment>
<dbReference type="PANTHER" id="PTHR42940:SF8">
    <property type="entry name" value="VACUOLAR PROTEIN SORTING-ASSOCIATED PROTEIN 11"/>
    <property type="match status" value="1"/>
</dbReference>
<dbReference type="EMBL" id="JASMWN010000007">
    <property type="protein sequence ID" value="MDU9004461.1"/>
    <property type="molecule type" value="Genomic_DNA"/>
</dbReference>
<keyword evidence="10" id="KW-1185">Reference proteome</keyword>
<reference evidence="10" key="1">
    <citation type="submission" date="2023-05" db="EMBL/GenBank/DDBJ databases">
        <title>Sedimentitalea sp. nov. JM2-8.</title>
        <authorList>
            <person name="Huang J."/>
        </authorList>
    </citation>
    <scope>NUCLEOTIDE SEQUENCE [LARGE SCALE GENOMIC DNA]</scope>
    <source>
        <strain evidence="10">KHS03</strain>
    </source>
</reference>
<name>A0ABU3VE51_9RHOB</name>
<evidence type="ECO:0000256" key="3">
    <source>
        <dbReference type="ARBA" id="ARBA00013190"/>
    </source>
</evidence>
<protein>
    <recommendedName>
        <fullName evidence="3">alcohol dehydrogenase</fullName>
        <ecNumber evidence="3">1.1.1.1</ecNumber>
    </recommendedName>
</protein>
<dbReference type="InterPro" id="IPR013149">
    <property type="entry name" value="ADH-like_C"/>
</dbReference>
<dbReference type="InterPro" id="IPR013154">
    <property type="entry name" value="ADH-like_N"/>
</dbReference>
<organism evidence="9 10">
    <name type="scientific">Sedimentitalea todarodis</name>
    <dbReference type="NCBI Taxonomy" id="1631240"/>
    <lineage>
        <taxon>Bacteria</taxon>
        <taxon>Pseudomonadati</taxon>
        <taxon>Pseudomonadota</taxon>
        <taxon>Alphaproteobacteria</taxon>
        <taxon>Rhodobacterales</taxon>
        <taxon>Paracoccaceae</taxon>
        <taxon>Sedimentitalea</taxon>
    </lineage>
</organism>
<dbReference type="Proteomes" id="UP001255416">
    <property type="component" value="Unassembled WGS sequence"/>
</dbReference>
<evidence type="ECO:0000256" key="6">
    <source>
        <dbReference type="ARBA" id="ARBA00023002"/>
    </source>
</evidence>
<dbReference type="InterPro" id="IPR036291">
    <property type="entry name" value="NAD(P)-bd_dom_sf"/>
</dbReference>
<evidence type="ECO:0000256" key="5">
    <source>
        <dbReference type="ARBA" id="ARBA00022833"/>
    </source>
</evidence>
<comment type="cofactor">
    <cofactor evidence="1 7">
        <name>Zn(2+)</name>
        <dbReference type="ChEBI" id="CHEBI:29105"/>
    </cofactor>
</comment>